<name>X6NRT7_RETFI</name>
<evidence type="ECO:0000256" key="3">
    <source>
        <dbReference type="ARBA" id="ARBA00022801"/>
    </source>
</evidence>
<dbReference type="InterPro" id="IPR036895">
    <property type="entry name" value="Uracil-DNA_glycosylase-like_sf"/>
</dbReference>
<reference evidence="10 11" key="1">
    <citation type="journal article" date="2013" name="Curr. Biol.">
        <title>The Genome of the Foraminiferan Reticulomyxa filosa.</title>
        <authorList>
            <person name="Glockner G."/>
            <person name="Hulsmann N."/>
            <person name="Schleicher M."/>
            <person name="Noegel A.A."/>
            <person name="Eichinger L."/>
            <person name="Gallinger C."/>
            <person name="Pawlowski J."/>
            <person name="Sierra R."/>
            <person name="Euteneuer U."/>
            <person name="Pillet L."/>
            <person name="Moustafa A."/>
            <person name="Platzer M."/>
            <person name="Groth M."/>
            <person name="Szafranski K."/>
            <person name="Schliwa M."/>
        </authorList>
    </citation>
    <scope>NUCLEOTIDE SEQUENCE [LARGE SCALE GENOMIC DNA]</scope>
</reference>
<evidence type="ECO:0000256" key="4">
    <source>
        <dbReference type="ARBA" id="ARBA00023204"/>
    </source>
</evidence>
<feature type="active site" description="Proton acceptor" evidence="5 6">
    <location>
        <position position="56"/>
    </location>
</feature>
<comment type="subcellular location">
    <subcellularLocation>
        <location evidence="5">Mitochondrion</location>
    </subcellularLocation>
    <subcellularLocation>
        <location evidence="5">Nucleus</location>
    </subcellularLocation>
</comment>
<dbReference type="NCBIfam" id="NF003592">
    <property type="entry name" value="PRK05254.1-5"/>
    <property type="match status" value="1"/>
</dbReference>
<evidence type="ECO:0000256" key="1">
    <source>
        <dbReference type="ARBA" id="ARBA00008184"/>
    </source>
</evidence>
<dbReference type="PROSITE" id="PS00130">
    <property type="entry name" value="U_DNA_GLYCOSYLASE"/>
    <property type="match status" value="1"/>
</dbReference>
<keyword evidence="5" id="KW-0496">Mitochondrion</keyword>
<dbReference type="SUPFAM" id="SSF52141">
    <property type="entry name" value="Uracil-DNA glycosylase-like"/>
    <property type="match status" value="1"/>
</dbReference>
<keyword evidence="3 5" id="KW-0378">Hydrolase</keyword>
<comment type="catalytic activity">
    <reaction evidence="5 7">
        <text>Hydrolyzes single-stranded DNA or mismatched double-stranded DNA and polynucleotides, releasing free uracil.</text>
        <dbReference type="EC" id="3.2.2.27"/>
    </reaction>
</comment>
<dbReference type="Proteomes" id="UP000023152">
    <property type="component" value="Unassembled WGS sequence"/>
</dbReference>
<keyword evidence="4 5" id="KW-0234">DNA repair</keyword>
<proteinExistence type="inferred from homology"/>
<sequence>MRIKLAFVLIKKKKKKQNANKAEKSGKTIFPPIKQVFRCFELCPREQLKVVLLGQDPYHDDRQAEGLCFSVAKGIALPSSLRNIFKEAKNDVGFEAPGHGSLVHWGMQGVLLLNTALTVEAHKANSHSKFGWHEFTDSVIKAISKLLSGVVFILWGKEAQKKAAFIDQTKHKIITSAHPSGLSANRESLLTGRFRKNLHSPNNVNFFLNYLFTYKWKENTSTGQNCCKNSKKNTIKANKNELLITSSCKMVFEQKSLLIWNGINNQGISNFTWKVSNRLYICYLQVILSFLFRIINVKIYYFKIYIIFDKFKSKKLDNTKYELFVFLTKILISIVIIFYEKKFQK</sequence>
<dbReference type="SMART" id="SM00986">
    <property type="entry name" value="UDG"/>
    <property type="match status" value="1"/>
</dbReference>
<feature type="domain" description="Uracil-DNA glycosylase-like" evidence="9">
    <location>
        <begin position="41"/>
        <end position="198"/>
    </location>
</feature>
<protein>
    <recommendedName>
        <fullName evidence="5 7">Uracil-DNA glycosylase</fullName>
        <shortName evidence="5">UDG</shortName>
        <ecNumber evidence="5 7">3.2.2.27</ecNumber>
    </recommendedName>
</protein>
<evidence type="ECO:0000256" key="8">
    <source>
        <dbReference type="SAM" id="Phobius"/>
    </source>
</evidence>
<dbReference type="AlphaFoldDB" id="X6NRT7"/>
<dbReference type="GO" id="GO:0097510">
    <property type="term" value="P:base-excision repair, AP site formation via deaminated base removal"/>
    <property type="evidence" value="ECO:0007669"/>
    <property type="project" value="TreeGrafter"/>
</dbReference>
<keyword evidence="8" id="KW-1133">Transmembrane helix</keyword>
<keyword evidence="2 5" id="KW-0227">DNA damage</keyword>
<gene>
    <name evidence="10" type="ORF">RFI_08128</name>
</gene>
<dbReference type="NCBIfam" id="TIGR00628">
    <property type="entry name" value="ung"/>
    <property type="match status" value="1"/>
</dbReference>
<dbReference type="GO" id="GO:0005634">
    <property type="term" value="C:nucleus"/>
    <property type="evidence" value="ECO:0007669"/>
    <property type="project" value="UniProtKB-SubCell"/>
</dbReference>
<keyword evidence="11" id="KW-1185">Reference proteome</keyword>
<dbReference type="GO" id="GO:0005739">
    <property type="term" value="C:mitochondrion"/>
    <property type="evidence" value="ECO:0007669"/>
    <property type="project" value="UniProtKB-SubCell"/>
</dbReference>
<evidence type="ECO:0000256" key="7">
    <source>
        <dbReference type="RuleBase" id="RU003780"/>
    </source>
</evidence>
<dbReference type="Pfam" id="PF03167">
    <property type="entry name" value="UDG"/>
    <property type="match status" value="1"/>
</dbReference>
<accession>X6NRT7</accession>
<feature type="transmembrane region" description="Helical" evidence="8">
    <location>
        <begin position="280"/>
        <end position="301"/>
    </location>
</feature>
<dbReference type="SMART" id="SM00987">
    <property type="entry name" value="UreE_C"/>
    <property type="match status" value="1"/>
</dbReference>
<dbReference type="InterPro" id="IPR005122">
    <property type="entry name" value="Uracil-DNA_glycosylase-like"/>
</dbReference>
<dbReference type="PANTHER" id="PTHR11264:SF7">
    <property type="entry name" value="URACIL-DNA GLYCOSYLASE"/>
    <property type="match status" value="1"/>
</dbReference>
<evidence type="ECO:0000256" key="5">
    <source>
        <dbReference type="HAMAP-Rule" id="MF_03166"/>
    </source>
</evidence>
<dbReference type="NCBIfam" id="NF003589">
    <property type="entry name" value="PRK05254.1-2"/>
    <property type="match status" value="1"/>
</dbReference>
<keyword evidence="5" id="KW-0539">Nucleus</keyword>
<keyword evidence="8" id="KW-0812">Transmembrane</keyword>
<organism evidence="10 11">
    <name type="scientific">Reticulomyxa filosa</name>
    <dbReference type="NCBI Taxonomy" id="46433"/>
    <lineage>
        <taxon>Eukaryota</taxon>
        <taxon>Sar</taxon>
        <taxon>Rhizaria</taxon>
        <taxon>Retaria</taxon>
        <taxon>Foraminifera</taxon>
        <taxon>Monothalamids</taxon>
        <taxon>Reticulomyxidae</taxon>
        <taxon>Reticulomyxa</taxon>
    </lineage>
</organism>
<evidence type="ECO:0000313" key="11">
    <source>
        <dbReference type="Proteomes" id="UP000023152"/>
    </source>
</evidence>
<comment type="caution">
    <text evidence="10">The sequence shown here is derived from an EMBL/GenBank/DDBJ whole genome shotgun (WGS) entry which is preliminary data.</text>
</comment>
<evidence type="ECO:0000259" key="9">
    <source>
        <dbReference type="SMART" id="SM00986"/>
    </source>
</evidence>
<dbReference type="CDD" id="cd10027">
    <property type="entry name" value="UDG-F1-like"/>
    <property type="match status" value="1"/>
</dbReference>
<dbReference type="Gene3D" id="3.40.470.10">
    <property type="entry name" value="Uracil-DNA glycosylase-like domain"/>
    <property type="match status" value="1"/>
</dbReference>
<keyword evidence="8" id="KW-0472">Membrane</keyword>
<evidence type="ECO:0000313" key="10">
    <source>
        <dbReference type="EMBL" id="ETO28995.1"/>
    </source>
</evidence>
<dbReference type="EMBL" id="ASPP01006323">
    <property type="protein sequence ID" value="ETO28995.1"/>
    <property type="molecule type" value="Genomic_DNA"/>
</dbReference>
<dbReference type="InterPro" id="IPR018085">
    <property type="entry name" value="Ura-DNA_Glyclase_AS"/>
</dbReference>
<comment type="similarity">
    <text evidence="1 5 7">Belongs to the uracil-DNA glycosylase (UDG) superfamily. UNG family.</text>
</comment>
<dbReference type="PANTHER" id="PTHR11264">
    <property type="entry name" value="URACIL-DNA GLYCOSYLASE"/>
    <property type="match status" value="1"/>
</dbReference>
<evidence type="ECO:0000256" key="6">
    <source>
        <dbReference type="PROSITE-ProRule" id="PRU10072"/>
    </source>
</evidence>
<dbReference type="GO" id="GO:0004844">
    <property type="term" value="F:uracil DNA N-glycosylase activity"/>
    <property type="evidence" value="ECO:0007669"/>
    <property type="project" value="UniProtKB-UniRule"/>
</dbReference>
<dbReference type="HAMAP" id="MF_00148">
    <property type="entry name" value="UDG"/>
    <property type="match status" value="1"/>
</dbReference>
<dbReference type="InterPro" id="IPR002043">
    <property type="entry name" value="UDG_fam1"/>
</dbReference>
<dbReference type="OrthoDB" id="10031947at2759"/>
<evidence type="ECO:0000256" key="2">
    <source>
        <dbReference type="ARBA" id="ARBA00022763"/>
    </source>
</evidence>
<feature type="transmembrane region" description="Helical" evidence="8">
    <location>
        <begin position="321"/>
        <end position="339"/>
    </location>
</feature>
<dbReference type="EC" id="3.2.2.27" evidence="5 7"/>
<comment type="function">
    <text evidence="5 7">Excises uracil residues from the DNA which can arise as a result of misincorporation of dUMP residues by DNA polymerase or due to deamination of cytosine.</text>
</comment>
<dbReference type="NCBIfam" id="NF003588">
    <property type="entry name" value="PRK05254.1-1"/>
    <property type="match status" value="1"/>
</dbReference>